<comment type="caution">
    <text evidence="2">The sequence shown here is derived from an EMBL/GenBank/DDBJ whole genome shotgun (WGS) entry which is preliminary data.</text>
</comment>
<proteinExistence type="predicted"/>
<evidence type="ECO:0000313" key="3">
    <source>
        <dbReference type="Proteomes" id="UP000019487"/>
    </source>
</evidence>
<organism evidence="2 3">
    <name type="scientific">Sclerotinia borealis (strain F-4128)</name>
    <dbReference type="NCBI Taxonomy" id="1432307"/>
    <lineage>
        <taxon>Eukaryota</taxon>
        <taxon>Fungi</taxon>
        <taxon>Dikarya</taxon>
        <taxon>Ascomycota</taxon>
        <taxon>Pezizomycotina</taxon>
        <taxon>Leotiomycetes</taxon>
        <taxon>Helotiales</taxon>
        <taxon>Sclerotiniaceae</taxon>
        <taxon>Sclerotinia</taxon>
    </lineage>
</organism>
<dbReference type="HOGENOM" id="CLU_1246009_0_0_1"/>
<gene>
    <name evidence="2" type="ORF">SBOR_8353</name>
</gene>
<keyword evidence="3" id="KW-1185">Reference proteome</keyword>
<dbReference type="EMBL" id="AYSA01000522">
    <property type="protein sequence ID" value="ESZ91260.1"/>
    <property type="molecule type" value="Genomic_DNA"/>
</dbReference>
<protein>
    <submittedName>
        <fullName evidence="2">Uncharacterized protein</fullName>
    </submittedName>
</protein>
<evidence type="ECO:0000313" key="2">
    <source>
        <dbReference type="EMBL" id="ESZ91260.1"/>
    </source>
</evidence>
<feature type="region of interest" description="Disordered" evidence="1">
    <location>
        <begin position="155"/>
        <end position="177"/>
    </location>
</feature>
<dbReference type="AlphaFoldDB" id="W9C9L9"/>
<name>W9C9L9_SCLBF</name>
<accession>W9C9L9</accession>
<sequence length="222" mass="24912">MSNSLPFPPLAFIADPNSQDRLAFDDMNFSSPTSTPIYNGHLIDESQGTPSNMNLNVPSFNPTFFPNGNNNMASFDPTLLLNWNNMPSFNSNIDLQNLPTYPYTFYNEIDNYLMEFELDFQAPSMDTMSLESPTPETCLCDKTTTGKSHIKTTVKLRHQQPPKQTKPHGAGSIDAKQGKCESPLQDVIIPEIQDKWSPEICDLSDLAWDYADFGVESLDMIL</sequence>
<dbReference type="Proteomes" id="UP000019487">
    <property type="component" value="Unassembled WGS sequence"/>
</dbReference>
<reference evidence="2 3" key="1">
    <citation type="journal article" date="2014" name="Genome Announc.">
        <title>Draft genome sequence of Sclerotinia borealis, a psychrophilic plant pathogenic fungus.</title>
        <authorList>
            <person name="Mardanov A.V."/>
            <person name="Beletsky A.V."/>
            <person name="Kadnikov V.V."/>
            <person name="Ignatov A.N."/>
            <person name="Ravin N.V."/>
        </authorList>
    </citation>
    <scope>NUCLEOTIDE SEQUENCE [LARGE SCALE GENOMIC DNA]</scope>
    <source>
        <strain evidence="3">F-4157</strain>
    </source>
</reference>
<evidence type="ECO:0000256" key="1">
    <source>
        <dbReference type="SAM" id="MobiDB-lite"/>
    </source>
</evidence>